<feature type="domain" description="Carrier" evidence="6">
    <location>
        <begin position="1227"/>
        <end position="1302"/>
    </location>
</feature>
<feature type="region of interest" description="Disordered" evidence="5">
    <location>
        <begin position="4113"/>
        <end position="4136"/>
    </location>
</feature>
<evidence type="ECO:0000313" key="7">
    <source>
        <dbReference type="EMBL" id="SES38873.1"/>
    </source>
</evidence>
<dbReference type="PROSITE" id="PS00455">
    <property type="entry name" value="AMP_BINDING"/>
    <property type="match status" value="3"/>
</dbReference>
<comment type="similarity">
    <text evidence="2">Belongs to the ATP-dependent AMP-binding enzyme family.</text>
</comment>
<dbReference type="NCBIfam" id="NF003417">
    <property type="entry name" value="PRK04813.1"/>
    <property type="match status" value="5"/>
</dbReference>
<dbReference type="InterPro" id="IPR025110">
    <property type="entry name" value="AMP-bd_C"/>
</dbReference>
<dbReference type="PANTHER" id="PTHR45527">
    <property type="entry name" value="NONRIBOSOMAL PEPTIDE SYNTHETASE"/>
    <property type="match status" value="1"/>
</dbReference>
<dbReference type="InterPro" id="IPR010071">
    <property type="entry name" value="AA_adenyl_dom"/>
</dbReference>
<feature type="domain" description="Carrier" evidence="6">
    <location>
        <begin position="3770"/>
        <end position="3845"/>
    </location>
</feature>
<dbReference type="Gene3D" id="3.40.50.1820">
    <property type="entry name" value="alpha/beta hydrolase"/>
    <property type="match status" value="1"/>
</dbReference>
<dbReference type="Gene3D" id="3.40.50.980">
    <property type="match status" value="4"/>
</dbReference>
<dbReference type="CDD" id="cd19540">
    <property type="entry name" value="LCL_NRPS-like"/>
    <property type="match status" value="3"/>
</dbReference>
<dbReference type="PANTHER" id="PTHR45527:SF1">
    <property type="entry name" value="FATTY ACID SYNTHASE"/>
    <property type="match status" value="1"/>
</dbReference>
<dbReference type="InterPro" id="IPR020806">
    <property type="entry name" value="PKS_PP-bd"/>
</dbReference>
<dbReference type="GO" id="GO:0017000">
    <property type="term" value="P:antibiotic biosynthetic process"/>
    <property type="evidence" value="ECO:0007669"/>
    <property type="project" value="UniProtKB-ARBA"/>
</dbReference>
<dbReference type="SMART" id="SM00824">
    <property type="entry name" value="PKS_TE"/>
    <property type="match status" value="1"/>
</dbReference>
<dbReference type="InterPro" id="IPR013216">
    <property type="entry name" value="Methyltransf_11"/>
</dbReference>
<organism evidence="7 8">
    <name type="scientific">Streptomyces qinglanensis</name>
    <dbReference type="NCBI Taxonomy" id="943816"/>
    <lineage>
        <taxon>Bacteria</taxon>
        <taxon>Bacillati</taxon>
        <taxon>Actinomycetota</taxon>
        <taxon>Actinomycetes</taxon>
        <taxon>Kitasatosporales</taxon>
        <taxon>Streptomycetaceae</taxon>
        <taxon>Streptomyces</taxon>
    </lineage>
</organism>
<dbReference type="GO" id="GO:0031177">
    <property type="term" value="F:phosphopantetheine binding"/>
    <property type="evidence" value="ECO:0007669"/>
    <property type="project" value="InterPro"/>
</dbReference>
<feature type="domain" description="Carrier" evidence="6">
    <location>
        <begin position="2705"/>
        <end position="2780"/>
    </location>
</feature>
<dbReference type="Gene3D" id="1.10.1200.10">
    <property type="entry name" value="ACP-like"/>
    <property type="match status" value="3"/>
</dbReference>
<dbReference type="FunFam" id="1.10.1200.10:FF:000005">
    <property type="entry name" value="Nonribosomal peptide synthetase 1"/>
    <property type="match status" value="1"/>
</dbReference>
<dbReference type="Pfam" id="PF00550">
    <property type="entry name" value="PP-binding"/>
    <property type="match status" value="4"/>
</dbReference>
<dbReference type="GO" id="GO:0072330">
    <property type="term" value="P:monocarboxylic acid biosynthetic process"/>
    <property type="evidence" value="ECO:0007669"/>
    <property type="project" value="UniProtKB-ARBA"/>
</dbReference>
<dbReference type="GO" id="GO:0005829">
    <property type="term" value="C:cytosol"/>
    <property type="evidence" value="ECO:0007669"/>
    <property type="project" value="TreeGrafter"/>
</dbReference>
<dbReference type="InterPro" id="IPR001031">
    <property type="entry name" value="Thioesterase"/>
</dbReference>
<dbReference type="FunFam" id="3.30.300.30:FF:000010">
    <property type="entry name" value="Enterobactin synthetase component F"/>
    <property type="match status" value="3"/>
</dbReference>
<dbReference type="FunFam" id="3.40.50.12780:FF:000012">
    <property type="entry name" value="Non-ribosomal peptide synthetase"/>
    <property type="match status" value="3"/>
</dbReference>
<dbReference type="InterPro" id="IPR020802">
    <property type="entry name" value="TesA-like"/>
</dbReference>
<evidence type="ECO:0000256" key="1">
    <source>
        <dbReference type="ARBA" id="ARBA00001957"/>
    </source>
</evidence>
<keyword evidence="3" id="KW-0596">Phosphopantetheine</keyword>
<reference evidence="8" key="1">
    <citation type="submission" date="2016-10" db="EMBL/GenBank/DDBJ databases">
        <authorList>
            <person name="Varghese N."/>
            <person name="Submissions S."/>
        </authorList>
    </citation>
    <scope>NUCLEOTIDE SEQUENCE [LARGE SCALE GENOMIC DNA]</scope>
    <source>
        <strain evidence="8">CGMCC 4.6825</strain>
    </source>
</reference>
<dbReference type="GO" id="GO:0008610">
    <property type="term" value="P:lipid biosynthetic process"/>
    <property type="evidence" value="ECO:0007669"/>
    <property type="project" value="UniProtKB-ARBA"/>
</dbReference>
<feature type="domain" description="Carrier" evidence="6">
    <location>
        <begin position="191"/>
        <end position="266"/>
    </location>
</feature>
<dbReference type="InterPro" id="IPR029058">
    <property type="entry name" value="AB_hydrolase_fold"/>
</dbReference>
<dbReference type="InterPro" id="IPR009081">
    <property type="entry name" value="PP-bd_ACP"/>
</dbReference>
<dbReference type="InterPro" id="IPR000873">
    <property type="entry name" value="AMP-dep_synth/lig_dom"/>
</dbReference>
<dbReference type="SUPFAM" id="SSF47336">
    <property type="entry name" value="ACP-like"/>
    <property type="match status" value="4"/>
</dbReference>
<dbReference type="GO" id="GO:0008757">
    <property type="term" value="F:S-adenosylmethionine-dependent methyltransferase activity"/>
    <property type="evidence" value="ECO:0007669"/>
    <property type="project" value="InterPro"/>
</dbReference>
<dbReference type="GO" id="GO:0044550">
    <property type="term" value="P:secondary metabolite biosynthetic process"/>
    <property type="evidence" value="ECO:0007669"/>
    <property type="project" value="UniProtKB-ARBA"/>
</dbReference>
<dbReference type="GO" id="GO:0043041">
    <property type="term" value="P:amino acid activation for nonribosomal peptide biosynthetic process"/>
    <property type="evidence" value="ECO:0007669"/>
    <property type="project" value="TreeGrafter"/>
</dbReference>
<dbReference type="Pfam" id="PF00975">
    <property type="entry name" value="Thioesterase"/>
    <property type="match status" value="1"/>
</dbReference>
<dbReference type="PROSITE" id="PS50075">
    <property type="entry name" value="CARRIER"/>
    <property type="match status" value="4"/>
</dbReference>
<dbReference type="EMBL" id="FOGO01000027">
    <property type="protein sequence ID" value="SES38873.1"/>
    <property type="molecule type" value="Genomic_DNA"/>
</dbReference>
<dbReference type="Proteomes" id="UP000182841">
    <property type="component" value="Unassembled WGS sequence"/>
</dbReference>
<comment type="cofactor">
    <cofactor evidence="1">
        <name>pantetheine 4'-phosphate</name>
        <dbReference type="ChEBI" id="CHEBI:47942"/>
    </cofactor>
</comment>
<dbReference type="InterPro" id="IPR006162">
    <property type="entry name" value="Ppantetheine_attach_site"/>
</dbReference>
<dbReference type="InterPro" id="IPR042099">
    <property type="entry name" value="ANL_N_sf"/>
</dbReference>
<accession>A0A1H9WZQ2</accession>
<dbReference type="Gene3D" id="3.40.50.12780">
    <property type="entry name" value="N-terminal domain of ligase-like"/>
    <property type="match status" value="1"/>
</dbReference>
<dbReference type="Gene3D" id="2.30.38.10">
    <property type="entry name" value="Luciferase, Domain 3"/>
    <property type="match status" value="3"/>
</dbReference>
<dbReference type="Gene3D" id="3.30.559.10">
    <property type="entry name" value="Chloramphenicol acetyltransferase-like domain"/>
    <property type="match status" value="3"/>
</dbReference>
<dbReference type="FunFam" id="2.30.38.10:FF:000001">
    <property type="entry name" value="Non-ribosomal peptide synthetase PvdI"/>
    <property type="match status" value="4"/>
</dbReference>
<feature type="compositionally biased region" description="Pro residues" evidence="5">
    <location>
        <begin position="4121"/>
        <end position="4136"/>
    </location>
</feature>
<dbReference type="InterPro" id="IPR036736">
    <property type="entry name" value="ACP-like_sf"/>
</dbReference>
<dbReference type="InterPro" id="IPR023213">
    <property type="entry name" value="CAT-like_dom_sf"/>
</dbReference>
<dbReference type="Gene3D" id="3.30.300.30">
    <property type="match status" value="5"/>
</dbReference>
<dbReference type="CDD" id="cd05930">
    <property type="entry name" value="A_NRPS"/>
    <property type="match status" value="2"/>
</dbReference>
<feature type="region of interest" description="Disordered" evidence="5">
    <location>
        <begin position="172"/>
        <end position="196"/>
    </location>
</feature>
<evidence type="ECO:0000256" key="2">
    <source>
        <dbReference type="ARBA" id="ARBA00006432"/>
    </source>
</evidence>
<evidence type="ECO:0000256" key="4">
    <source>
        <dbReference type="ARBA" id="ARBA00022553"/>
    </source>
</evidence>
<evidence type="ECO:0000256" key="5">
    <source>
        <dbReference type="SAM" id="MobiDB-lite"/>
    </source>
</evidence>
<dbReference type="SUPFAM" id="SSF53335">
    <property type="entry name" value="S-adenosyl-L-methionine-dependent methyltransferases"/>
    <property type="match status" value="1"/>
</dbReference>
<dbReference type="InterPro" id="IPR045851">
    <property type="entry name" value="AMP-bd_C_sf"/>
</dbReference>
<keyword evidence="8" id="KW-1185">Reference proteome</keyword>
<evidence type="ECO:0000256" key="3">
    <source>
        <dbReference type="ARBA" id="ARBA00022450"/>
    </source>
</evidence>
<keyword evidence="4" id="KW-0597">Phosphoprotein</keyword>
<dbReference type="Pfam" id="PF00501">
    <property type="entry name" value="AMP-binding"/>
    <property type="match status" value="3"/>
</dbReference>
<sequence length="4136" mass="446118">MVNTRAYVLDEALRRVPAGVVGELYVSGAGLARGYGGRSGLTAERFVASPFEPGVRMYRTGDLARWRADGQLEFVGRADEQVKLRGFRIEPGEIESLLVGCEGVRQAAVLVREDTPGDQRLAAYVVPDAPDSATSPDPEALLAHLAERLPEHMVPSAVVVLDRLPLTPNDKLDRNALPAPDYAGAGPAGRGPRSPQEETLCRLFAEILELEQVGIDDSFFELGGHSLLATRLVSRVRSELDVEIPFRILFEAPTVAGLVAALDFGGPTRDALAPMPRPETVPLSFAQRRLWFLHKLEGPSATYNMPLPLRLRGTVDPAAMRAALRDAVGRHESLRTVFPEADGEPQQRVLDPAEAAFGWEHRQVTEAELPTVLDEAARHAFDLTGDVPFRAALFEIGPEDWVLLLLLHHIAGDGWSMGPLARDVVTAYTERCRGRAPVWEPLPVQYVDYTLWQRELLGAEDDPGSLYSQQVDYWRGRLAGLPERIALPADRSRTSAASYEGASVDFETSAEVHQRLADLARETGATVPMVVQAALAALLTRLGAGTDVPLGSPIAGRMDSALDDLVGFFVNTLVLRTDTSGDPSFRELVERVRETNLAAYAHQDVPFDHLVELLNPRRSSAHHPLFQVMLVMQDNPTGAFELPGLDVAGEPVDIETAKVDLSVNVLERHSGSGTPAGIVGAVKYATDLFDRSTVRSVLDRWTRLLEQVAADPSLTVGQLELLAEEERGQLLTTWNDTAVEVPQATLFELFETQVRRSSDAVALVCGEESVSYGELNARANRLAHWLIGQGVGPEKLVGVELPRSVEMVVAVLAVLKSGGAYVPVDPEYPRDRRELILRDAAPALVLDQEALARDLAGEPDTDPEIDVEMEHPAYVIYTSGSTGRPKGVVVEHRAVANYLNWTTHHYPAARGATLVPTSIAFDLTVTGLYTTLVVGGRVYLSALEDAPAESGGVPVALAKTTPSHLPMLGELPPHRSPGEMLILGGEALTAEALAQWRAAHRRVTVVNAYGPTETTVNCTEFRIGPKEKLPAGAVPIGRPFWNMRAYVLDARLDPLPAGAVGELYISGAQLARGYLGRTGLTAERFVACPFEPGARMYRTGDLARWRADGQLEYAGRADEQVKVRGFRIEPGEVAAALLDHPDVGQAAVVARETERDDTRLVGYVVPAAGPSAVDPAVLRAHVADRLPEFMVPASVVVLDALPLTPNGKLDRQALPAPEFTALSDGRAPRTPQEELLCGLFAQVLGVERVTVDDSFFDLGGHSLLATRLISRIRATLGAEVPIASVFESPTVAGLSARLDAGGPTRTPLAPMPRPDTIPLSFAQRRLWFLHQLEGPSSAYNWPLALRLSAAVDQDALRAALNDLAVRHESLRTVFTETDGEPRPAVLDPSEAAVRLDVEQVPSSSLHRAVQQAIGHRFRLDSAPPVRAWLFLPSAETAQDGTAAAEPAEPTGPVLVVLMHHIIGDGASRAPLMRDLGRAYGARLAGAAPDWEPLPVQYADYSIWQQRLLGATDEPDSLAAQQLAYWREALDGIPALLELPTDRPRPAVAGYRGDTLDFTLDAELHAALRQVATDSRATLFMVVQTGFAALLSRLGAGHDIPVGIPIAGRTDEALADLVGFFVNTLVLRTDTGGNPRFDEVLDRARDTALSAYANQDLPFEFLVEALNPVRSQASNALFQVMFQLHNVAAPTQQLHDVEAAPYPLDGDNAKFDLFLSLAEAQDEEGRPAGLSGTLEYATELFDRATAEQITRLYENLLRAVAADPAVRIADAELLSDKELSEALVDRNATTAPAPAALAHARFERQAALTPEALAVRAGDQTADYRHLNGRANRLARLLLDRGIGRESVVALALPRSVDMVAALLAVQKAGATYLPMDPAHPADRLAHVLRDAAPAALVTTADLREHLPAARPDLVVTLGDPDVERQLAECAPRDITDADRRAPVHPADAAYVIYTSGSTGRPKGVVISYGSLSQFLDAVGARLGFTARDRMVAATTLTFDIAAVEFYAPLLAGASVEVATDRVGKDPVALHRLIRDSGATVFQGTPSVYRAILTHDPEGLTGVRLLVGGEALSASLAEQLHAQGGGAVNLYGPTEATVWITASEVTGPPLPPMIGRPLRNAQVYVLDSRLRPVPDGVPGELYLAGPFLARGYLGRPALSAERFVADPHGAPGTRMYRTGDLARWRAEGGLEFVGRADDQVKVRGFRIEPGEVEAALSRQPGVAEATVLVRGDDDTPQLVGYVVPDQEWTRHSDGAEDGRRVASWREVYESVYRDQADSGGFWDDFGIWTSSYDGSPIPLTEMHQWRSAAVAEILRLAPRHVLELGVGNGLILSQVAPHCDAYWGTDFSATAVEALRTRTAERPELAGRVELRAQAADDTTGLPEGFFDTVVLNSVAQYFPHADYLARVVRESLRLLAPGGSLFLGDIRNLRLLRHLQAGVVAHRPEAGSAPQEAQALLEQRIKEEEELLLAPDFFVLLGETLQDVGGVEIRLKRAEYANELSRYRYDVVVHKTPAAPETAADLPELTWEAVGADAEGLSAALRAHPAGLRLADVPNARLRADHLALQTLEGGGRPAAESPVGLDPEAVHGLAAALGMEAVTTWADSGRDDCFDAVVRPEGTGTPVAAYRGCETTRAAAPHANSPAAHRRTVELNRELRTGLRTWLPEYMVPTAFVVLDRLPLTPIGKLDRMALPAPDYRALQQGRAPRTAQETTLCGLFAEVLGLERVGIDDSFFDLGGHSLLATRLVSRIRTVFGVEIAIGTVFDDPTVAGLAQHLSDGEQARAALVPMPRPHRVPLSYAQRRLWFLHKLEGPSATYNMPLALRLTGRVDREALHAALLDVTARHESLRTVFPEADDEPHQVVLAPHRTTVPWETRTVTADELPQALGAAARHTFDLATETPLRAWLFEETDAGSDTSVLLVLMHHIAADGWSLAPLAKDLVAAYSARSAGRAPAWDALPVQYADFTLWQQEALGREDDPDSAIAHQVAFWRKMLAGAPEELNLPTTRPRPDRPSHQGATVTVELPAHVHRALAELASASGASVFMTLQATMAVLLSKLGAGDDIVMGAPIAGRTDEALDDLVGFFVNTLVLRTDLSGNPSFEELLGRVRETDLAVYAHQDLAFERLVEIINPDRSTSRHPLFQVMMSLANTDRADLALPGLDVAPLDAGTGAAKFDLDFTFGEHFTDDGAPAGVAGQLRYATDLFDHDAATALTTRLVRVAEAVAADPERPVRDIDVLSAAERHQVLHEWNDTDFEMPASTVVQLLQDRAEASPHAVAVEAGDALLTYGELDERANQLARHLIALGAGPERFVALAVPSSAAMLVAMVAVLKSGAGYLPLDLDHPADRLAYALDDTAPLCVLTTTEAAPQLPETAHPRLLLDSPETAAALAGLPSLTLSDADRTAPLLPRHPAYVIYTSGSTGRPKGVVVEHHSVANYVTWAVRHYPAARGTTLAHSSLAFDLTVTALYTTLVGGGRVHLSSLRELAGREPADGAPVTLMKATPSHLPLLEELPVDWSPTETLILGGEALTGEAVAAWRDRHPAATVINAYGPTELTVNCAQFELEPGAEQPSGPVPIGRPFWNMRAYVLDTGLRPVPPGTTGELYVSGAQVARGYLGRPGLTAERFVPSPFEPGVRMYRTGDLARRRPDGLLEFAGRADEQVKVRGFRIEPAEIAAALGSHPSVRRAVAVAREDGPGGARLVGYVVPERDAAEPDVRALRAHVAERLPEYMVPVAVVAVEDIPLTPNGKLDRAALPAPDFTEAGRGRAPRTPHEEVLCSLFAEVLELERVGIDDSFFDLGGHSLLAARLMSRIRGVLGVELPLRTLFGAPTAAGLAARLETGGDESALDVLLPLRPQGSGRPVFCVHPGSGLGWSYAGLLQYLDRDTPVYALQARALTGGELAKSVEEMAEDYLEQIRRVQPEGPYHLLGWSFGGVVAHAVSALLEERGEQVALLALLDCFPVNPVSRREVEESMPKVRVADVHRAMLGLFDIELTDEEAAQLTHETTVELLTTKNSALAGLGETEVAAMMHLTMNHTLLGLDNRPRPVSAPTLILAATGGENDHQLEPGTWDPYLTGAVEFQKLNHRHTHMMNPEPLREIGPLVAEKLRQATSHSTPHPMPSPTPHPTFHPTE</sequence>
<dbReference type="FunFam" id="1.10.1200.10:FF:000016">
    <property type="entry name" value="Non-ribosomal peptide synthase"/>
    <property type="match status" value="3"/>
</dbReference>
<dbReference type="InterPro" id="IPR001242">
    <property type="entry name" value="Condensation_dom"/>
</dbReference>
<gene>
    <name evidence="7" type="ORF">SAMN05421870_1272</name>
</gene>
<dbReference type="Pfam" id="PF13193">
    <property type="entry name" value="AMP-binding_C"/>
    <property type="match status" value="3"/>
</dbReference>
<dbReference type="CDD" id="cd02440">
    <property type="entry name" value="AdoMet_MTases"/>
    <property type="match status" value="1"/>
</dbReference>
<dbReference type="NCBIfam" id="TIGR01733">
    <property type="entry name" value="AA-adenyl-dom"/>
    <property type="match status" value="3"/>
</dbReference>
<dbReference type="STRING" id="943816.AN217_21390"/>
<protein>
    <submittedName>
        <fullName evidence="7">Amino acid adenylation domain-containing protein</fullName>
    </submittedName>
</protein>
<proteinExistence type="inferred from homology"/>
<name>A0A1H9WZQ2_9ACTN</name>
<evidence type="ECO:0000259" key="6">
    <source>
        <dbReference type="PROSITE" id="PS50075"/>
    </source>
</evidence>
<dbReference type="Gene3D" id="3.30.559.30">
    <property type="entry name" value="Nonribosomal peptide synthetase, condensation domain"/>
    <property type="match status" value="3"/>
</dbReference>
<dbReference type="InterPro" id="IPR029063">
    <property type="entry name" value="SAM-dependent_MTases_sf"/>
</dbReference>
<dbReference type="SMART" id="SM00823">
    <property type="entry name" value="PKS_PP"/>
    <property type="match status" value="4"/>
</dbReference>
<dbReference type="SUPFAM" id="SSF52777">
    <property type="entry name" value="CoA-dependent acyltransferases"/>
    <property type="match status" value="6"/>
</dbReference>
<dbReference type="Gene3D" id="3.40.50.150">
    <property type="entry name" value="Vaccinia Virus protein VP39"/>
    <property type="match status" value="1"/>
</dbReference>
<evidence type="ECO:0000313" key="8">
    <source>
        <dbReference type="Proteomes" id="UP000182841"/>
    </source>
</evidence>
<dbReference type="FunFam" id="3.40.50.980:FF:000001">
    <property type="entry name" value="Non-ribosomal peptide synthetase"/>
    <property type="match status" value="3"/>
</dbReference>
<dbReference type="SUPFAM" id="SSF56801">
    <property type="entry name" value="Acetyl-CoA synthetase-like"/>
    <property type="match status" value="4"/>
</dbReference>
<dbReference type="PROSITE" id="PS00012">
    <property type="entry name" value="PHOSPHOPANTETHEINE"/>
    <property type="match status" value="3"/>
</dbReference>
<dbReference type="Pfam" id="PF00668">
    <property type="entry name" value="Condensation"/>
    <property type="match status" value="3"/>
</dbReference>
<dbReference type="Pfam" id="PF08241">
    <property type="entry name" value="Methyltransf_11"/>
    <property type="match status" value="1"/>
</dbReference>
<dbReference type="InterPro" id="IPR020845">
    <property type="entry name" value="AMP-binding_CS"/>
</dbReference>
<dbReference type="SUPFAM" id="SSF53474">
    <property type="entry name" value="alpha/beta-Hydrolases"/>
    <property type="match status" value="1"/>
</dbReference>